<dbReference type="Pfam" id="PF00392">
    <property type="entry name" value="GntR"/>
    <property type="match status" value="1"/>
</dbReference>
<dbReference type="GO" id="GO:0003677">
    <property type="term" value="F:DNA binding"/>
    <property type="evidence" value="ECO:0007669"/>
    <property type="project" value="UniProtKB-KW"/>
</dbReference>
<dbReference type="SUPFAM" id="SSF46785">
    <property type="entry name" value="Winged helix' DNA-binding domain"/>
    <property type="match status" value="1"/>
</dbReference>
<proteinExistence type="inferred from homology"/>
<keyword evidence="5" id="KW-0804">Transcription</keyword>
<dbReference type="AlphaFoldDB" id="A0A366E4M1"/>
<dbReference type="GO" id="GO:0030170">
    <property type="term" value="F:pyridoxal phosphate binding"/>
    <property type="evidence" value="ECO:0007669"/>
    <property type="project" value="InterPro"/>
</dbReference>
<dbReference type="SUPFAM" id="SSF53383">
    <property type="entry name" value="PLP-dependent transferases"/>
    <property type="match status" value="1"/>
</dbReference>
<name>A0A366E4M1_9HYPH</name>
<dbReference type="EMBL" id="QNRH01000002">
    <property type="protein sequence ID" value="RBO97320.1"/>
    <property type="molecule type" value="Genomic_DNA"/>
</dbReference>
<dbReference type="InterPro" id="IPR051446">
    <property type="entry name" value="HTH_trans_reg/aminotransferase"/>
</dbReference>
<evidence type="ECO:0000256" key="2">
    <source>
        <dbReference type="ARBA" id="ARBA00022898"/>
    </source>
</evidence>
<dbReference type="InterPro" id="IPR000524">
    <property type="entry name" value="Tscrpt_reg_HTH_GntR"/>
</dbReference>
<evidence type="ECO:0000256" key="1">
    <source>
        <dbReference type="ARBA" id="ARBA00005384"/>
    </source>
</evidence>
<keyword evidence="4" id="KW-0238">DNA-binding</keyword>
<dbReference type="InterPro" id="IPR015421">
    <property type="entry name" value="PyrdxlP-dep_Trfase_major"/>
</dbReference>
<dbReference type="InterPro" id="IPR036390">
    <property type="entry name" value="WH_DNA-bd_sf"/>
</dbReference>
<evidence type="ECO:0000256" key="4">
    <source>
        <dbReference type="ARBA" id="ARBA00023125"/>
    </source>
</evidence>
<dbReference type="SMART" id="SM00345">
    <property type="entry name" value="HTH_GNTR"/>
    <property type="match status" value="1"/>
</dbReference>
<evidence type="ECO:0000256" key="5">
    <source>
        <dbReference type="ARBA" id="ARBA00023163"/>
    </source>
</evidence>
<dbReference type="OrthoDB" id="9808770at2"/>
<keyword evidence="3" id="KW-0805">Transcription regulation</keyword>
<comment type="caution">
    <text evidence="7">The sequence shown here is derived from an EMBL/GenBank/DDBJ whole genome shotgun (WGS) entry which is preliminary data.</text>
</comment>
<dbReference type="RefSeq" id="WP_113943345.1">
    <property type="nucleotide sequence ID" value="NZ_JBHEEG010000002.1"/>
</dbReference>
<dbReference type="GO" id="GO:0003700">
    <property type="term" value="F:DNA-binding transcription factor activity"/>
    <property type="evidence" value="ECO:0007669"/>
    <property type="project" value="InterPro"/>
</dbReference>
<dbReference type="PANTHER" id="PTHR46577">
    <property type="entry name" value="HTH-TYPE TRANSCRIPTIONAL REGULATORY PROTEIN GABR"/>
    <property type="match status" value="1"/>
</dbReference>
<dbReference type="PROSITE" id="PS50949">
    <property type="entry name" value="HTH_GNTR"/>
    <property type="match status" value="1"/>
</dbReference>
<dbReference type="CDD" id="cd00609">
    <property type="entry name" value="AAT_like"/>
    <property type="match status" value="1"/>
</dbReference>
<reference evidence="7 8" key="1">
    <citation type="submission" date="2018-06" db="EMBL/GenBank/DDBJ databases">
        <title>Genomic Encyclopedia of Type Strains, Phase IV (KMG-IV): sequencing the most valuable type-strain genomes for metagenomic binning, comparative biology and taxonomic classification.</title>
        <authorList>
            <person name="Goeker M."/>
        </authorList>
    </citation>
    <scope>NUCLEOTIDE SEQUENCE [LARGE SCALE GENOMIC DNA]</scope>
    <source>
        <strain evidence="7 8">DSM 25619</strain>
    </source>
</reference>
<evidence type="ECO:0000313" key="7">
    <source>
        <dbReference type="EMBL" id="RBO97320.1"/>
    </source>
</evidence>
<dbReference type="InterPro" id="IPR015424">
    <property type="entry name" value="PyrdxlP-dep_Trfase"/>
</dbReference>
<keyword evidence="2" id="KW-0663">Pyridoxal phosphate</keyword>
<dbReference type="InterPro" id="IPR036388">
    <property type="entry name" value="WH-like_DNA-bd_sf"/>
</dbReference>
<protein>
    <submittedName>
        <fullName evidence="7">GntR family transcriptional regulator</fullName>
    </submittedName>
</protein>
<dbReference type="Gene3D" id="3.40.640.10">
    <property type="entry name" value="Type I PLP-dependent aspartate aminotransferase-like (Major domain)"/>
    <property type="match status" value="1"/>
</dbReference>
<dbReference type="Pfam" id="PF00155">
    <property type="entry name" value="Aminotran_1_2"/>
    <property type="match status" value="1"/>
</dbReference>
<gene>
    <name evidence="7" type="ORF">DFR47_102102</name>
</gene>
<dbReference type="PANTHER" id="PTHR46577:SF1">
    <property type="entry name" value="HTH-TYPE TRANSCRIPTIONAL REGULATORY PROTEIN GABR"/>
    <property type="match status" value="1"/>
</dbReference>
<organism evidence="7 8">
    <name type="scientific">Pseudochrobactrum asaccharolyticum</name>
    <dbReference type="NCBI Taxonomy" id="354351"/>
    <lineage>
        <taxon>Bacteria</taxon>
        <taxon>Pseudomonadati</taxon>
        <taxon>Pseudomonadota</taxon>
        <taxon>Alphaproteobacteria</taxon>
        <taxon>Hyphomicrobiales</taxon>
        <taxon>Brucellaceae</taxon>
        <taxon>Pseudochrobactrum</taxon>
    </lineage>
</organism>
<accession>A0A366E4M1</accession>
<keyword evidence="8" id="KW-1185">Reference proteome</keyword>
<dbReference type="Proteomes" id="UP000252893">
    <property type="component" value="Unassembled WGS sequence"/>
</dbReference>
<feature type="domain" description="HTH gntR-type" evidence="6">
    <location>
        <begin position="17"/>
        <end position="85"/>
    </location>
</feature>
<dbReference type="CDD" id="cd07377">
    <property type="entry name" value="WHTH_GntR"/>
    <property type="match status" value="1"/>
</dbReference>
<comment type="similarity">
    <text evidence="1">In the C-terminal section; belongs to the class-I pyridoxal-phosphate-dependent aminotransferase family.</text>
</comment>
<evidence type="ECO:0000313" key="8">
    <source>
        <dbReference type="Proteomes" id="UP000252893"/>
    </source>
</evidence>
<sequence>MRKSTALALEVSARDREPIFLALARSIIGEIERGRLKPGSPLPGTRSLAQTLKLNRNTVDAAYHELTMQGWLAAEPSRGTFVAHDLPDVSSPDKKNNAAHKQIPVNSNKPLIALKFSDGAPDARLLPTTTFAQAFRRALNSANFTYGSSYSDPSGSRSLRETLSSYLNVERGLVATENDIMITRGSQMALFLAAKAITMPGTKIAVERTGYPLAWSAFRAAGAEILGIPVDEGGLDVDALEEHAKRDPWLKAVYLTPHHQYPTTVTLGAARRLRLFDIARRYGLVIIEDDYDNEYRYDGRPVLPLIARTSKDQPVIYLGSLSKVLTPGIRVGYAVAPADILQRMIRHREAIDRQGDLPLELALSDLLADGTIKRHARKARRIYHARRDFLAEQLQNVLGHDGQFTLPAGGLAIWFRLNHGLDAQQWAENAARCGLSVLPGTHFELDKSKAPAAFRLGFASLTEAEIARAVQILARSKP</sequence>
<evidence type="ECO:0000259" key="6">
    <source>
        <dbReference type="PROSITE" id="PS50949"/>
    </source>
</evidence>
<dbReference type="Gene3D" id="1.10.10.10">
    <property type="entry name" value="Winged helix-like DNA-binding domain superfamily/Winged helix DNA-binding domain"/>
    <property type="match status" value="1"/>
</dbReference>
<evidence type="ECO:0000256" key="3">
    <source>
        <dbReference type="ARBA" id="ARBA00023015"/>
    </source>
</evidence>
<dbReference type="InterPro" id="IPR004839">
    <property type="entry name" value="Aminotransferase_I/II_large"/>
</dbReference>